<protein>
    <submittedName>
        <fullName evidence="2">Protein serine phosphatase with GAF(S) sensor(S)</fullName>
    </submittedName>
</protein>
<keyword evidence="1" id="KW-0472">Membrane</keyword>
<evidence type="ECO:0000313" key="2">
    <source>
        <dbReference type="EMBL" id="ADU36190.1"/>
    </source>
</evidence>
<dbReference type="Proteomes" id="UP000008917">
    <property type="component" value="Chromosome"/>
</dbReference>
<dbReference type="AlphaFoldDB" id="E6V9Q2"/>
<accession>E6V9Q2</accession>
<dbReference type="STRING" id="595537.Varpa_1981"/>
<reference evidence="2 3" key="2">
    <citation type="journal article" date="2013" name="Genome Announc.">
        <title>Genome of the Root-Associated Plant Growth-Promoting Bacterium Variovorax paradoxus Strain EPS.</title>
        <authorList>
            <person name="Han J.I."/>
            <person name="Spain J.C."/>
            <person name="Leadbetter J.R."/>
            <person name="Ovchinnikova G."/>
            <person name="Goodwin L.A."/>
            <person name="Han C.S."/>
            <person name="Woyke T."/>
            <person name="Davenport K.W."/>
            <person name="Orwin P.M."/>
        </authorList>
    </citation>
    <scope>NUCLEOTIDE SEQUENCE [LARGE SCALE GENOMIC DNA]</scope>
    <source>
        <strain evidence="2 3">EPS</strain>
    </source>
</reference>
<keyword evidence="1" id="KW-0812">Transmembrane</keyword>
<proteinExistence type="predicted"/>
<name>E6V9Q2_VARPE</name>
<reference evidence="3" key="1">
    <citation type="submission" date="2010-12" db="EMBL/GenBank/DDBJ databases">
        <title>Complete sequence of Variovorax paradoxus EPS.</title>
        <authorList>
            <consortium name="US DOE Joint Genome Institute"/>
            <person name="Lucas S."/>
            <person name="Copeland A."/>
            <person name="Lapidus A."/>
            <person name="Cheng J.-F."/>
            <person name="Goodwin L."/>
            <person name="Pitluck S."/>
            <person name="Teshima H."/>
            <person name="Detter J.C."/>
            <person name="Han C."/>
            <person name="Tapia R."/>
            <person name="Land M."/>
            <person name="Hauser L."/>
            <person name="Kyrpides N."/>
            <person name="Ivanova N."/>
            <person name="Ovchinnikova G."/>
            <person name="Orwin P."/>
            <person name="Han J.-I.G."/>
            <person name="Woyke T."/>
        </authorList>
    </citation>
    <scope>NUCLEOTIDE SEQUENCE [LARGE SCALE GENOMIC DNA]</scope>
    <source>
        <strain evidence="3">EPS</strain>
    </source>
</reference>
<evidence type="ECO:0000313" key="3">
    <source>
        <dbReference type="Proteomes" id="UP000008917"/>
    </source>
</evidence>
<dbReference type="OrthoDB" id="9949239at2"/>
<dbReference type="EMBL" id="CP002417">
    <property type="protein sequence ID" value="ADU36190.1"/>
    <property type="molecule type" value="Genomic_DNA"/>
</dbReference>
<sequence>MSVRLVHPPRPHAGVTAPTGFPPAANDEVIGDLWFPSTGRDYLIVGALVLLLILAAVLLAMYGEGPRDSWFALWGTAK</sequence>
<dbReference type="RefSeq" id="WP_013540428.1">
    <property type="nucleotide sequence ID" value="NC_014931.1"/>
</dbReference>
<organism evidence="2 3">
    <name type="scientific">Variovorax paradoxus (strain EPS)</name>
    <dbReference type="NCBI Taxonomy" id="595537"/>
    <lineage>
        <taxon>Bacteria</taxon>
        <taxon>Pseudomonadati</taxon>
        <taxon>Pseudomonadota</taxon>
        <taxon>Betaproteobacteria</taxon>
        <taxon>Burkholderiales</taxon>
        <taxon>Comamonadaceae</taxon>
        <taxon>Variovorax</taxon>
    </lineage>
</organism>
<evidence type="ECO:0000256" key="1">
    <source>
        <dbReference type="SAM" id="Phobius"/>
    </source>
</evidence>
<feature type="transmembrane region" description="Helical" evidence="1">
    <location>
        <begin position="42"/>
        <end position="62"/>
    </location>
</feature>
<dbReference type="KEGG" id="vpe:Varpa_1981"/>
<dbReference type="HOGENOM" id="CLU_2621037_0_0_4"/>
<keyword evidence="1" id="KW-1133">Transmembrane helix</keyword>
<gene>
    <name evidence="2" type="ordered locus">Varpa_1981</name>
</gene>